<sequence>MIAKAYQLQDLKCEPWFATHFATISISDLRL</sequence>
<keyword evidence="2" id="KW-1185">Reference proteome</keyword>
<protein>
    <submittedName>
        <fullName evidence="1">Uncharacterized protein</fullName>
    </submittedName>
</protein>
<evidence type="ECO:0000313" key="2">
    <source>
        <dbReference type="Proteomes" id="UP000528286"/>
    </source>
</evidence>
<accession>A0A7W6J4Q0</accession>
<name>A0A7W6J4Q0_9HYPH</name>
<dbReference type="Proteomes" id="UP000528286">
    <property type="component" value="Unassembled WGS sequence"/>
</dbReference>
<organism evidence="1 2">
    <name type="scientific">Gellertiella hungarica</name>
    <dbReference type="NCBI Taxonomy" id="1572859"/>
    <lineage>
        <taxon>Bacteria</taxon>
        <taxon>Pseudomonadati</taxon>
        <taxon>Pseudomonadota</taxon>
        <taxon>Alphaproteobacteria</taxon>
        <taxon>Hyphomicrobiales</taxon>
        <taxon>Rhizobiaceae</taxon>
        <taxon>Gellertiella</taxon>
    </lineage>
</organism>
<comment type="caution">
    <text evidence="1">The sequence shown here is derived from an EMBL/GenBank/DDBJ whole genome shotgun (WGS) entry which is preliminary data.</text>
</comment>
<dbReference type="AlphaFoldDB" id="A0A7W6J4Q0"/>
<dbReference type="EMBL" id="JACIEZ010000003">
    <property type="protein sequence ID" value="MBB4064751.1"/>
    <property type="molecule type" value="Genomic_DNA"/>
</dbReference>
<proteinExistence type="predicted"/>
<gene>
    <name evidence="1" type="ORF">GGR23_001938</name>
</gene>
<evidence type="ECO:0000313" key="1">
    <source>
        <dbReference type="EMBL" id="MBB4064751.1"/>
    </source>
</evidence>
<reference evidence="1 2" key="1">
    <citation type="submission" date="2020-08" db="EMBL/GenBank/DDBJ databases">
        <title>Genomic Encyclopedia of Type Strains, Phase IV (KMG-IV): sequencing the most valuable type-strain genomes for metagenomic binning, comparative biology and taxonomic classification.</title>
        <authorList>
            <person name="Goeker M."/>
        </authorList>
    </citation>
    <scope>NUCLEOTIDE SEQUENCE [LARGE SCALE GENOMIC DNA]</scope>
    <source>
        <strain evidence="1 2">DSM 29853</strain>
    </source>
</reference>